<comment type="caution">
    <text evidence="4">The sequence shown here is derived from an EMBL/GenBank/DDBJ whole genome shotgun (WGS) entry which is preliminary data.</text>
</comment>
<dbReference type="Pfam" id="PF00403">
    <property type="entry name" value="HMA"/>
    <property type="match status" value="1"/>
</dbReference>
<proteinExistence type="predicted"/>
<dbReference type="STRING" id="400772.RR49_00238"/>
<sequence length="119" mass="11607">MTGQGFQDLGLQATSTGGGCACCSPTSHATAATDTGAPAQQTAAGETVSAQFLVEGMTCAHCVRSVTEEVSAIDGVSDVAVDLHAGGVSTVTVSSAAPVDAERVRAAVEEAGYSLASAS</sequence>
<evidence type="ECO:0000313" key="4">
    <source>
        <dbReference type="EMBL" id="KJL42768.1"/>
    </source>
</evidence>
<dbReference type="Proteomes" id="UP000033451">
    <property type="component" value="Unassembled WGS sequence"/>
</dbReference>
<dbReference type="RefSeq" id="WP_045246012.1">
    <property type="nucleotide sequence ID" value="NZ_JYIY01000045.1"/>
</dbReference>
<organism evidence="4 5">
    <name type="scientific">Microbacterium ginsengisoli</name>
    <dbReference type="NCBI Taxonomy" id="400772"/>
    <lineage>
        <taxon>Bacteria</taxon>
        <taxon>Bacillati</taxon>
        <taxon>Actinomycetota</taxon>
        <taxon>Actinomycetes</taxon>
        <taxon>Micrococcales</taxon>
        <taxon>Microbacteriaceae</taxon>
        <taxon>Microbacterium</taxon>
    </lineage>
</organism>
<dbReference type="SUPFAM" id="SSF55008">
    <property type="entry name" value="HMA, heavy metal-associated domain"/>
    <property type="match status" value="1"/>
</dbReference>
<dbReference type="EMBL" id="JYIY01000045">
    <property type="protein sequence ID" value="KJL42768.1"/>
    <property type="molecule type" value="Genomic_DNA"/>
</dbReference>
<dbReference type="Proteomes" id="UP000257479">
    <property type="component" value="Unassembled WGS sequence"/>
</dbReference>
<dbReference type="PROSITE" id="PS50846">
    <property type="entry name" value="HMA_2"/>
    <property type="match status" value="1"/>
</dbReference>
<dbReference type="EMBL" id="DMNG01000152">
    <property type="protein sequence ID" value="HAN24685.1"/>
    <property type="molecule type" value="Genomic_DNA"/>
</dbReference>
<reference evidence="3 6" key="2">
    <citation type="journal article" date="2018" name="Nat. Biotechnol.">
        <title>A standardized bacterial taxonomy based on genome phylogeny substantially revises the tree of life.</title>
        <authorList>
            <person name="Parks D.H."/>
            <person name="Chuvochina M."/>
            <person name="Waite D.W."/>
            <person name="Rinke C."/>
            <person name="Skarshewski A."/>
            <person name="Chaumeil P.A."/>
            <person name="Hugenholtz P."/>
        </authorList>
    </citation>
    <scope>NUCLEOTIDE SEQUENCE [LARGE SCALE GENOMIC DNA]</scope>
    <source>
        <strain evidence="3">UBA9152</strain>
    </source>
</reference>
<dbReference type="PROSITE" id="PS01047">
    <property type="entry name" value="HMA_1"/>
    <property type="match status" value="1"/>
</dbReference>
<dbReference type="AlphaFoldDB" id="A0A0F0LY87"/>
<keyword evidence="5" id="KW-1185">Reference proteome</keyword>
<accession>A0A0F0LY87</accession>
<dbReference type="Gene3D" id="3.30.70.100">
    <property type="match status" value="1"/>
</dbReference>
<evidence type="ECO:0000313" key="3">
    <source>
        <dbReference type="EMBL" id="HAN24685.1"/>
    </source>
</evidence>
<evidence type="ECO:0000259" key="2">
    <source>
        <dbReference type="PROSITE" id="PS50846"/>
    </source>
</evidence>
<reference evidence="4 5" key="1">
    <citation type="submission" date="2015-02" db="EMBL/GenBank/DDBJ databases">
        <title>Draft genome sequences of ten Microbacterium spp. with emphasis on heavy metal contaminated environments.</title>
        <authorList>
            <person name="Corretto E."/>
        </authorList>
    </citation>
    <scope>NUCLEOTIDE SEQUENCE [LARGE SCALE GENOMIC DNA]</scope>
    <source>
        <strain evidence="4 5">DSM 18659</strain>
    </source>
</reference>
<protein>
    <submittedName>
        <fullName evidence="3 4">Copper chaperone</fullName>
    </submittedName>
</protein>
<evidence type="ECO:0000313" key="6">
    <source>
        <dbReference type="Proteomes" id="UP000257479"/>
    </source>
</evidence>
<dbReference type="GO" id="GO:0046872">
    <property type="term" value="F:metal ion binding"/>
    <property type="evidence" value="ECO:0007669"/>
    <property type="project" value="UniProtKB-KW"/>
</dbReference>
<evidence type="ECO:0000256" key="1">
    <source>
        <dbReference type="ARBA" id="ARBA00022723"/>
    </source>
</evidence>
<name>A0A0F0LY87_9MICO</name>
<feature type="domain" description="HMA" evidence="2">
    <location>
        <begin position="48"/>
        <end position="116"/>
    </location>
</feature>
<dbReference type="InterPro" id="IPR006121">
    <property type="entry name" value="HMA_dom"/>
</dbReference>
<dbReference type="CDD" id="cd00371">
    <property type="entry name" value="HMA"/>
    <property type="match status" value="1"/>
</dbReference>
<dbReference type="OrthoDB" id="9813965at2"/>
<keyword evidence="1" id="KW-0479">Metal-binding</keyword>
<dbReference type="InterPro" id="IPR017969">
    <property type="entry name" value="Heavy-metal-associated_CS"/>
</dbReference>
<dbReference type="InterPro" id="IPR036163">
    <property type="entry name" value="HMA_dom_sf"/>
</dbReference>
<gene>
    <name evidence="4" type="primary">copZ</name>
    <name evidence="3" type="ORF">DCP95_08955</name>
    <name evidence="4" type="ORF">RR49_00238</name>
</gene>
<dbReference type="PATRIC" id="fig|400772.4.peg.264"/>
<evidence type="ECO:0000313" key="5">
    <source>
        <dbReference type="Proteomes" id="UP000033451"/>
    </source>
</evidence>